<dbReference type="STRING" id="576118.SAMN05216216_12613"/>
<comment type="subcellular location">
    <subcellularLocation>
        <location evidence="6">Cytoplasm</location>
    </subcellularLocation>
</comment>
<evidence type="ECO:0000256" key="5">
    <source>
        <dbReference type="ARBA" id="ARBA00022694"/>
    </source>
</evidence>
<dbReference type="RefSeq" id="WP_092987575.1">
    <property type="nucleotide sequence ID" value="NZ_FNFY01000026.1"/>
</dbReference>
<evidence type="ECO:0000256" key="2">
    <source>
        <dbReference type="ARBA" id="ARBA00022603"/>
    </source>
</evidence>
<dbReference type="GO" id="GO:0002130">
    <property type="term" value="P:wobble position ribose methylation"/>
    <property type="evidence" value="ECO:0007669"/>
    <property type="project" value="TreeGrafter"/>
</dbReference>
<gene>
    <name evidence="9" type="ORF">SAMN05216216_12613</name>
</gene>
<dbReference type="GO" id="GO:0003723">
    <property type="term" value="F:RNA binding"/>
    <property type="evidence" value="ECO:0007669"/>
    <property type="project" value="InterPro"/>
</dbReference>
<keyword evidence="5 6" id="KW-0819">tRNA processing</keyword>
<dbReference type="GO" id="GO:0042802">
    <property type="term" value="F:identical protein binding"/>
    <property type="evidence" value="ECO:0007669"/>
    <property type="project" value="UniProtKB-ARBA"/>
</dbReference>
<organism evidence="9 10">
    <name type="scientific">Lacicoccus qingdaonensis</name>
    <dbReference type="NCBI Taxonomy" id="576118"/>
    <lineage>
        <taxon>Bacteria</taxon>
        <taxon>Bacillati</taxon>
        <taxon>Bacillota</taxon>
        <taxon>Bacilli</taxon>
        <taxon>Bacillales</taxon>
        <taxon>Salinicoccaceae</taxon>
        <taxon>Lacicoccus</taxon>
    </lineage>
</organism>
<protein>
    <recommendedName>
        <fullName evidence="6">Putative tRNA (cytidine(34)-2'-O)-methyltransferase</fullName>
        <ecNumber evidence="6">2.1.1.207</ecNumber>
    </recommendedName>
    <alternativeName>
        <fullName evidence="6">tRNA (cytidine/uridine-2'-O-)-methyltransferase</fullName>
    </alternativeName>
</protein>
<dbReference type="GO" id="GO:0005737">
    <property type="term" value="C:cytoplasm"/>
    <property type="evidence" value="ECO:0007669"/>
    <property type="project" value="UniProtKB-SubCell"/>
</dbReference>
<dbReference type="NCBIfam" id="TIGR00185">
    <property type="entry name" value="tRNA_yibK_trmL"/>
    <property type="match status" value="1"/>
</dbReference>
<comment type="catalytic activity">
    <reaction evidence="6">
        <text>5-carboxymethylaminomethyluridine(34) in tRNA(Leu) + S-adenosyl-L-methionine = 5-carboxymethylaminomethyl-2'-O-methyluridine(34) in tRNA(Leu) + S-adenosyl-L-homocysteine + H(+)</text>
        <dbReference type="Rhea" id="RHEA:43088"/>
        <dbReference type="Rhea" id="RHEA-COMP:10333"/>
        <dbReference type="Rhea" id="RHEA-COMP:10334"/>
        <dbReference type="ChEBI" id="CHEBI:15378"/>
        <dbReference type="ChEBI" id="CHEBI:57856"/>
        <dbReference type="ChEBI" id="CHEBI:59789"/>
        <dbReference type="ChEBI" id="CHEBI:74508"/>
        <dbReference type="ChEBI" id="CHEBI:74511"/>
        <dbReference type="EC" id="2.1.1.207"/>
    </reaction>
</comment>
<dbReference type="InterPro" id="IPR029028">
    <property type="entry name" value="Alpha/beta_knot_MTases"/>
</dbReference>
<sequence>MPNHIVLFQPEIPQNTGNIARTCAATNTTLHLIKPLGFSVEEKMVRRAGLDYWEFVDIRYYDSIEIFFEQNPGRYYMLSKFGKKFHSEMDYSNTQENHYFVFGRETTGLPDWVKDKYNESLLRVPMTADVRSLNLANTAMLLVYEALRQQNYPELI</sequence>
<dbReference type="Proteomes" id="UP000199008">
    <property type="component" value="Unassembled WGS sequence"/>
</dbReference>
<dbReference type="AlphaFoldDB" id="A0A1G9HSH0"/>
<dbReference type="HAMAP" id="MF_01885">
    <property type="entry name" value="tRNA_methyltr_TrmL"/>
    <property type="match status" value="1"/>
</dbReference>
<evidence type="ECO:0000313" key="10">
    <source>
        <dbReference type="Proteomes" id="UP000199008"/>
    </source>
</evidence>
<dbReference type="EMBL" id="FNFY01000026">
    <property type="protein sequence ID" value="SDL15664.1"/>
    <property type="molecule type" value="Genomic_DNA"/>
</dbReference>
<evidence type="ECO:0000256" key="7">
    <source>
        <dbReference type="PIRSR" id="PIRSR029256-1"/>
    </source>
</evidence>
<evidence type="ECO:0000256" key="6">
    <source>
        <dbReference type="HAMAP-Rule" id="MF_01885"/>
    </source>
</evidence>
<comment type="function">
    <text evidence="6">Could methylate the ribose at the nucleotide 34 wobble position in tRNA.</text>
</comment>
<accession>A0A1G9HSH0</accession>
<feature type="binding site" evidence="6 7">
    <location>
        <position position="78"/>
    </location>
    <ligand>
        <name>S-adenosyl-L-methionine</name>
        <dbReference type="ChEBI" id="CHEBI:59789"/>
    </ligand>
</feature>
<dbReference type="SUPFAM" id="SSF75217">
    <property type="entry name" value="alpha/beta knot"/>
    <property type="match status" value="1"/>
</dbReference>
<feature type="domain" description="tRNA/rRNA methyltransferase SpoU type" evidence="8">
    <location>
        <begin position="4"/>
        <end position="144"/>
    </location>
</feature>
<dbReference type="GO" id="GO:0141098">
    <property type="term" value="F:tRNA (cytidine(34)-2'-O)-methyltransferase activity"/>
    <property type="evidence" value="ECO:0007669"/>
    <property type="project" value="RHEA"/>
</dbReference>
<keyword evidence="3 6" id="KW-0808">Transferase</keyword>
<comment type="similarity">
    <text evidence="6">Belongs to the class IV-like SAM-binding methyltransferase superfamily. RNA methyltransferase TrmH family. TrmL subfamily.</text>
</comment>
<dbReference type="OrthoDB" id="9789043at2"/>
<proteinExistence type="inferred from homology"/>
<evidence type="ECO:0000256" key="1">
    <source>
        <dbReference type="ARBA" id="ARBA00022490"/>
    </source>
</evidence>
<dbReference type="PIRSF" id="PIRSF029256">
    <property type="entry name" value="SpoU_TrmH_prd"/>
    <property type="match status" value="1"/>
</dbReference>
<keyword evidence="1 6" id="KW-0963">Cytoplasm</keyword>
<comment type="catalytic activity">
    <reaction evidence="6">
        <text>cytidine(34) in tRNA + S-adenosyl-L-methionine = 2'-O-methylcytidine(34) in tRNA + S-adenosyl-L-homocysteine + H(+)</text>
        <dbReference type="Rhea" id="RHEA:43084"/>
        <dbReference type="Rhea" id="RHEA-COMP:10331"/>
        <dbReference type="Rhea" id="RHEA-COMP:10332"/>
        <dbReference type="ChEBI" id="CHEBI:15378"/>
        <dbReference type="ChEBI" id="CHEBI:57856"/>
        <dbReference type="ChEBI" id="CHEBI:59789"/>
        <dbReference type="ChEBI" id="CHEBI:74495"/>
        <dbReference type="ChEBI" id="CHEBI:82748"/>
        <dbReference type="EC" id="2.1.1.207"/>
    </reaction>
</comment>
<evidence type="ECO:0000313" key="9">
    <source>
        <dbReference type="EMBL" id="SDL15664.1"/>
    </source>
</evidence>
<dbReference type="InterPro" id="IPR029026">
    <property type="entry name" value="tRNA_m1G_MTases_N"/>
</dbReference>
<dbReference type="InterPro" id="IPR016914">
    <property type="entry name" value="TrmL"/>
</dbReference>
<feature type="binding site" evidence="6 7">
    <location>
        <position position="132"/>
    </location>
    <ligand>
        <name>S-adenosyl-L-methionine</name>
        <dbReference type="ChEBI" id="CHEBI:59789"/>
    </ligand>
</feature>
<name>A0A1G9HSH0_9BACL</name>
<keyword evidence="2 6" id="KW-0489">Methyltransferase</keyword>
<evidence type="ECO:0000256" key="4">
    <source>
        <dbReference type="ARBA" id="ARBA00022691"/>
    </source>
</evidence>
<dbReference type="PANTHER" id="PTHR42971">
    <property type="entry name" value="TRNA (CYTIDINE(34)-2'-O)-METHYLTRANSFERASE"/>
    <property type="match status" value="1"/>
</dbReference>
<dbReference type="GO" id="GO:0141102">
    <property type="term" value="F:tRNA (5-carboxymethylaminomethyluridine(34)-2'-O)-methyltransferase activity"/>
    <property type="evidence" value="ECO:0007669"/>
    <property type="project" value="RHEA"/>
</dbReference>
<feature type="binding site" evidence="6 7">
    <location>
        <position position="124"/>
    </location>
    <ligand>
        <name>S-adenosyl-L-methionine</name>
        <dbReference type="ChEBI" id="CHEBI:59789"/>
    </ligand>
</feature>
<dbReference type="EC" id="2.1.1.207" evidence="6"/>
<evidence type="ECO:0000256" key="3">
    <source>
        <dbReference type="ARBA" id="ARBA00022679"/>
    </source>
</evidence>
<dbReference type="Pfam" id="PF00588">
    <property type="entry name" value="SpoU_methylase"/>
    <property type="match status" value="1"/>
</dbReference>
<dbReference type="FunFam" id="3.40.1280.10:FF:000002">
    <property type="entry name" value="Peptidylprolyl isomerase"/>
    <property type="match status" value="1"/>
</dbReference>
<feature type="binding site" evidence="6 7">
    <location>
        <position position="103"/>
    </location>
    <ligand>
        <name>S-adenosyl-L-methionine</name>
        <dbReference type="ChEBI" id="CHEBI:59789"/>
    </ligand>
</feature>
<dbReference type="InterPro" id="IPR001537">
    <property type="entry name" value="SpoU_MeTrfase"/>
</dbReference>
<dbReference type="CDD" id="cd18094">
    <property type="entry name" value="SpoU-like_TrmL"/>
    <property type="match status" value="1"/>
</dbReference>
<reference evidence="10" key="1">
    <citation type="submission" date="2016-10" db="EMBL/GenBank/DDBJ databases">
        <authorList>
            <person name="Varghese N."/>
            <person name="Submissions S."/>
        </authorList>
    </citation>
    <scope>NUCLEOTIDE SEQUENCE [LARGE SCALE GENOMIC DNA]</scope>
    <source>
        <strain evidence="10">CGMCC 1.8895</strain>
    </source>
</reference>
<evidence type="ECO:0000259" key="8">
    <source>
        <dbReference type="Pfam" id="PF00588"/>
    </source>
</evidence>
<keyword evidence="10" id="KW-1185">Reference proteome</keyword>
<dbReference type="PANTHER" id="PTHR42971:SF1">
    <property type="entry name" value="TRNA (CYTIDINE(34)-2'-O)-METHYLTRANSFERASE"/>
    <property type="match status" value="1"/>
</dbReference>
<dbReference type="Gene3D" id="3.40.1280.10">
    <property type="match status" value="1"/>
</dbReference>
<keyword evidence="4 6" id="KW-0949">S-adenosyl-L-methionine</keyword>